<dbReference type="GO" id="GO:0006897">
    <property type="term" value="P:endocytosis"/>
    <property type="evidence" value="ECO:0007669"/>
    <property type="project" value="TreeGrafter"/>
</dbReference>
<accession>A0A914WST8</accession>
<feature type="domain" description="EF-hand" evidence="5">
    <location>
        <begin position="157"/>
        <end position="192"/>
    </location>
</feature>
<organism evidence="6 7">
    <name type="scientific">Plectus sambesii</name>
    <dbReference type="NCBI Taxonomy" id="2011161"/>
    <lineage>
        <taxon>Eukaryota</taxon>
        <taxon>Metazoa</taxon>
        <taxon>Ecdysozoa</taxon>
        <taxon>Nematoda</taxon>
        <taxon>Chromadorea</taxon>
        <taxon>Plectida</taxon>
        <taxon>Plectina</taxon>
        <taxon>Plectoidea</taxon>
        <taxon>Plectidae</taxon>
        <taxon>Plectus</taxon>
    </lineage>
</organism>
<dbReference type="PROSITE" id="PS00018">
    <property type="entry name" value="EF_HAND_1"/>
    <property type="match status" value="2"/>
</dbReference>
<evidence type="ECO:0000259" key="5">
    <source>
        <dbReference type="PROSITE" id="PS50222"/>
    </source>
</evidence>
<feature type="compositionally biased region" description="Pro residues" evidence="3">
    <location>
        <begin position="752"/>
        <end position="762"/>
    </location>
</feature>
<dbReference type="PANTHER" id="PTHR11216:SF176">
    <property type="entry name" value="EPIDERMAL GROWTH FACTOR RECEPTOR PATHWAY SUBSTRATE CLONE 15, ISOFORM A"/>
    <property type="match status" value="1"/>
</dbReference>
<evidence type="ECO:0000259" key="4">
    <source>
        <dbReference type="PROSITE" id="PS50031"/>
    </source>
</evidence>
<feature type="domain" description="EH" evidence="4">
    <location>
        <begin position="320"/>
        <end position="410"/>
    </location>
</feature>
<proteinExistence type="predicted"/>
<feature type="compositionally biased region" description="Gly residues" evidence="3">
    <location>
        <begin position="729"/>
        <end position="746"/>
    </location>
</feature>
<protein>
    <submittedName>
        <fullName evidence="7">Epidermal growth factor receptor substrate 15-like 1</fullName>
    </submittedName>
</protein>
<dbReference type="GO" id="GO:0045296">
    <property type="term" value="F:cadherin binding"/>
    <property type="evidence" value="ECO:0007669"/>
    <property type="project" value="TreeGrafter"/>
</dbReference>
<dbReference type="GO" id="GO:0005509">
    <property type="term" value="F:calcium ion binding"/>
    <property type="evidence" value="ECO:0007669"/>
    <property type="project" value="InterPro"/>
</dbReference>
<dbReference type="SMART" id="SM00027">
    <property type="entry name" value="EH"/>
    <property type="match status" value="3"/>
</dbReference>
<dbReference type="CDD" id="cd00052">
    <property type="entry name" value="EH"/>
    <property type="match status" value="3"/>
</dbReference>
<dbReference type="GO" id="GO:0016197">
    <property type="term" value="P:endosomal transport"/>
    <property type="evidence" value="ECO:0007669"/>
    <property type="project" value="TreeGrafter"/>
</dbReference>
<feature type="domain" description="EF-hand" evidence="5">
    <location>
        <begin position="358"/>
        <end position="388"/>
    </location>
</feature>
<dbReference type="InterPro" id="IPR000261">
    <property type="entry name" value="EH_dom"/>
</dbReference>
<evidence type="ECO:0000256" key="1">
    <source>
        <dbReference type="ARBA" id="ARBA00022837"/>
    </source>
</evidence>
<dbReference type="InterPro" id="IPR018247">
    <property type="entry name" value="EF_Hand_1_Ca_BS"/>
</dbReference>
<evidence type="ECO:0000313" key="7">
    <source>
        <dbReference type="WBParaSite" id="PSAMB.scaffold526size48011.g6665.t1"/>
    </source>
</evidence>
<feature type="region of interest" description="Disordered" evidence="3">
    <location>
        <begin position="674"/>
        <end position="793"/>
    </location>
</feature>
<dbReference type="PROSITE" id="PS50222">
    <property type="entry name" value="EF_HAND_2"/>
    <property type="match status" value="3"/>
</dbReference>
<feature type="compositionally biased region" description="Low complexity" evidence="3">
    <location>
        <begin position="694"/>
        <end position="712"/>
    </location>
</feature>
<feature type="region of interest" description="Disordered" evidence="3">
    <location>
        <begin position="204"/>
        <end position="261"/>
    </location>
</feature>
<sequence length="803" mass="85463">MAALPSLSQLAGRHMTTYEALYKELDPRERGMIPANEAATFMKRSNLGVAVLGQIWEFADHAKRGTLDKTGVFIALKLMALAQQSQAVSMANLAVEIGPPSIASRAATPSLPAFAHQDWGLDESDRQKYEAIFDSLGPMDGKLSGEKVRPVLLNSGLPANVLGKIWELADIDKDGYLDREEMCVGLHLVYRALQNDPVPNALPLSLVPPSKRGRRESTLSSAGSRRTSIPTGGVAVLPGKNNKLLPPPSFGMTGSGQRSRTSSVASMDSVGVFGSPAAGFSGPSAVNGQSAGQMYQGPRSLTGTPTMSMPIVPPAPWVVDKMKYESLFTDADTDRDGLVSGGDVKDILMASGVAQNYLAHIWALVDINKTGKLNCEQFALAMHLIELKRDINQDPPPTLSPDLIPPSFRPSPAGMTDTSTSTQDEHTITMPAVSSGNKEIDDLTMEMQSLRGDRRQVDSAIIQLEADMTIKQSEIKNLEIELNTLETTVKQLERQKGEAGRRLNDLDSQREAMAKTVSELRDKVALETADVTRLRTEAQMSMDSARTEEDSLNKKRAELQSLRDEEHRLEVELQNERANVDATNRQFGVLEADIQRADRGGATMVERTNALKQTLARLEQLIAANDADGIMREEATLLAALDGLSLTSPGSPQKQSMAFTAAATTLPQYDAPPASAYYDQVPDASTSDPFASRDPFGASAAADPFASSDPFGGSAGGGGGFDDAFGGKDPFGGGGSQGGEWGGGGSPTKSKPGPPRPAPPKNRPVTPKNGADDPFAQSDPFSNSGGGAATGGFANFANFNAFS</sequence>
<feature type="coiled-coil region" evidence="2">
    <location>
        <begin position="461"/>
        <end position="586"/>
    </location>
</feature>
<feature type="domain" description="EH" evidence="4">
    <location>
        <begin position="125"/>
        <end position="213"/>
    </location>
</feature>
<feature type="domain" description="EH" evidence="4">
    <location>
        <begin position="14"/>
        <end position="104"/>
    </location>
</feature>
<dbReference type="PROSITE" id="PS50031">
    <property type="entry name" value="EH"/>
    <property type="match status" value="3"/>
</dbReference>
<dbReference type="Gene3D" id="1.10.238.10">
    <property type="entry name" value="EF-hand"/>
    <property type="match status" value="3"/>
</dbReference>
<feature type="compositionally biased region" description="Polar residues" evidence="3">
    <location>
        <begin position="218"/>
        <end position="230"/>
    </location>
</feature>
<dbReference type="InterPro" id="IPR011992">
    <property type="entry name" value="EF-hand-dom_pair"/>
</dbReference>
<evidence type="ECO:0000313" key="6">
    <source>
        <dbReference type="Proteomes" id="UP000887566"/>
    </source>
</evidence>
<name>A0A914WST8_9BILA</name>
<dbReference type="Pfam" id="PF12763">
    <property type="entry name" value="EH"/>
    <property type="match status" value="3"/>
</dbReference>
<dbReference type="InterPro" id="IPR002048">
    <property type="entry name" value="EF_hand_dom"/>
</dbReference>
<feature type="domain" description="EF-hand" evidence="5">
    <location>
        <begin position="319"/>
        <end position="354"/>
    </location>
</feature>
<dbReference type="SMART" id="SM00054">
    <property type="entry name" value="EFh"/>
    <property type="match status" value="3"/>
</dbReference>
<dbReference type="AlphaFoldDB" id="A0A914WST8"/>
<keyword evidence="6" id="KW-1185">Reference proteome</keyword>
<keyword evidence="1" id="KW-0106">Calcium</keyword>
<dbReference type="Proteomes" id="UP000887566">
    <property type="component" value="Unplaced"/>
</dbReference>
<dbReference type="WBParaSite" id="PSAMB.scaffold526size48011.g6665.t1">
    <property type="protein sequence ID" value="PSAMB.scaffold526size48011.g6665.t1"/>
    <property type="gene ID" value="PSAMB.scaffold526size48011.g6665"/>
</dbReference>
<evidence type="ECO:0000256" key="2">
    <source>
        <dbReference type="SAM" id="Coils"/>
    </source>
</evidence>
<reference evidence="7" key="1">
    <citation type="submission" date="2022-11" db="UniProtKB">
        <authorList>
            <consortium name="WormBaseParasite"/>
        </authorList>
    </citation>
    <scope>IDENTIFICATION</scope>
</reference>
<keyword evidence="2" id="KW-0175">Coiled coil</keyword>
<dbReference type="GO" id="GO:0030132">
    <property type="term" value="C:clathrin coat of coated pit"/>
    <property type="evidence" value="ECO:0007669"/>
    <property type="project" value="TreeGrafter"/>
</dbReference>
<dbReference type="SUPFAM" id="SSF47473">
    <property type="entry name" value="EF-hand"/>
    <property type="match status" value="3"/>
</dbReference>
<evidence type="ECO:0000256" key="3">
    <source>
        <dbReference type="SAM" id="MobiDB-lite"/>
    </source>
</evidence>
<dbReference type="PANTHER" id="PTHR11216">
    <property type="entry name" value="EH DOMAIN"/>
    <property type="match status" value="1"/>
</dbReference>